<dbReference type="EMBL" id="GEDC01007912">
    <property type="protein sequence ID" value="JAS29386.1"/>
    <property type="molecule type" value="Transcribed_RNA"/>
</dbReference>
<evidence type="ECO:0000256" key="1">
    <source>
        <dbReference type="ARBA" id="ARBA00006443"/>
    </source>
</evidence>
<dbReference type="PANTHER" id="PTHR13091">
    <property type="entry name" value="AMPLIFIED IN BREAST CANCER 2-RELATED"/>
    <property type="match status" value="1"/>
</dbReference>
<dbReference type="AlphaFoldDB" id="A0A1B6DUM9"/>
<keyword evidence="2 4" id="KW-0866">Nonsense-mediated mRNA decay</keyword>
<dbReference type="InterPro" id="IPR019354">
    <property type="entry name" value="SMG8-like"/>
</dbReference>
<dbReference type="GO" id="GO:0000184">
    <property type="term" value="P:nuclear-transcribed mRNA catabolic process, nonsense-mediated decay"/>
    <property type="evidence" value="ECO:0007669"/>
    <property type="project" value="UniProtKB-UniRule"/>
</dbReference>
<comment type="similarity">
    <text evidence="1 4">Belongs to the SMG8 family.</text>
</comment>
<comment type="function">
    <text evidence="4">Involved in nonsense-mediated decay (NMD) of mRNAs containing premature stop codons.</text>
</comment>
<accession>A0A1B6DUM9</accession>
<name>A0A1B6DUM9_9HEMI</name>
<evidence type="ECO:0000313" key="5">
    <source>
        <dbReference type="EMBL" id="JAS29386.1"/>
    </source>
</evidence>
<evidence type="ECO:0000256" key="4">
    <source>
        <dbReference type="RuleBase" id="RU367133"/>
    </source>
</evidence>
<sequence length="561" mass="63636">MKLPKIKLPYISFKEDLGPLLDLKVLVVSFFGKSAYNILSSKAGLVDNLLGQQILKTSVLDNVDVDPETLCNIEGYYDSKQNVLYLQLCGVFDTHTLIKQYERLLGELEEKGYLSVWAQLKHGYARSLLFLFSISHILILSHPSQSFDISYIHLFRALEHVRLIIQPFTSELLGQINGLNPDWAFNGRPCSPRVLFLFQSCPSAFRKKSKNGRSMNIKKLEHAIEDQIYNILRKSRIITNFSSNSLFAIPANQEFVYVETVQGGTFHWVPYLVDSLVDLCKMGPLSNENLQFGFGYESLKSESHSSSSDHSFQKFLQQHIDQAFHKGFDDNVGRHPPTNTFFVIPTLGVLMEAIHVLYNLIIKSGYIEKFASANSILHNLLDTDVKFSEARCSKVLPLAIATYQENLPPHYTKGYHERRVAHALSVFGVHARGPLVENYVTQLEHDCELHWKNGRQMCEVLSLTGNPCTKPLHKGGSGETSIHEADTNFKAELPIMEHCSGVRYISACNCGRKQGSREDPFTVRNANYDFYQLLGSECGCEMLDRIVFPVFEPSTKDFNFR</sequence>
<gene>
    <name evidence="5" type="ORF">g.37570</name>
</gene>
<dbReference type="PANTHER" id="PTHR13091:SF0">
    <property type="entry name" value="NONSENSE-MEDIATED MRNA DECAY FACTOR SMG8"/>
    <property type="match status" value="1"/>
</dbReference>
<organism evidence="5">
    <name type="scientific">Clastoptera arizonana</name>
    <name type="common">Arizona spittle bug</name>
    <dbReference type="NCBI Taxonomy" id="38151"/>
    <lineage>
        <taxon>Eukaryota</taxon>
        <taxon>Metazoa</taxon>
        <taxon>Ecdysozoa</taxon>
        <taxon>Arthropoda</taxon>
        <taxon>Hexapoda</taxon>
        <taxon>Insecta</taxon>
        <taxon>Pterygota</taxon>
        <taxon>Neoptera</taxon>
        <taxon>Paraneoptera</taxon>
        <taxon>Hemiptera</taxon>
        <taxon>Auchenorrhyncha</taxon>
        <taxon>Cercopoidea</taxon>
        <taxon>Clastopteridae</taxon>
        <taxon>Clastoptera</taxon>
    </lineage>
</organism>
<dbReference type="Pfam" id="PF10220">
    <property type="entry name" value="Smg8_Smg9"/>
    <property type="match status" value="1"/>
</dbReference>
<protein>
    <recommendedName>
        <fullName evidence="3 4">Nonsense-mediated mRNA decay factor SMG8</fullName>
    </recommendedName>
</protein>
<evidence type="ECO:0000256" key="2">
    <source>
        <dbReference type="ARBA" id="ARBA00023161"/>
    </source>
</evidence>
<evidence type="ECO:0000256" key="3">
    <source>
        <dbReference type="ARBA" id="ARBA00029509"/>
    </source>
</evidence>
<proteinExistence type="inferred from homology"/>
<reference evidence="5" key="1">
    <citation type="submission" date="2015-12" db="EMBL/GenBank/DDBJ databases">
        <title>De novo transcriptome assembly of four potential Pierce s Disease insect vectors from Arizona vineyards.</title>
        <authorList>
            <person name="Tassone E.E."/>
        </authorList>
    </citation>
    <scope>NUCLEOTIDE SEQUENCE</scope>
</reference>